<dbReference type="OrthoDB" id="406044at2759"/>
<dbReference type="InParanoid" id="A0A6P8Y0C7"/>
<dbReference type="SUPFAM" id="SSF82185">
    <property type="entry name" value="Histone H3 K4-specific methyltransferase SET7/9 N-terminal domain"/>
    <property type="match status" value="1"/>
</dbReference>
<keyword evidence="2" id="KW-0677">Repeat</keyword>
<dbReference type="Gene3D" id="2.20.110.10">
    <property type="entry name" value="Histone H3 K4-specific methyltransferase SET7/9 N-terminal domain"/>
    <property type="match status" value="2"/>
</dbReference>
<gene>
    <name evidence="5" type="primary">LOC117640498</name>
</gene>
<evidence type="ECO:0000256" key="3">
    <source>
        <dbReference type="ARBA" id="ARBA00023273"/>
    </source>
</evidence>
<dbReference type="FunCoup" id="A0A6P8Y0C7">
    <property type="interactions" value="37"/>
</dbReference>
<dbReference type="PANTHER" id="PTHR46614:SF1">
    <property type="entry name" value="MORN REPEAT-CONTAINING PROTEIN 4"/>
    <property type="match status" value="1"/>
</dbReference>
<name>A0A6P8Y0C7_THRPL</name>
<dbReference type="AlphaFoldDB" id="A0A6P8Y0C7"/>
<sequence length="159" mass="17686">MDKEGVARSGAHRYADGSRYAGGWNDRGLKHGPGRLALPDGTRYDGGFKDGMCSGIGVMIFPDGAKYEGELMQGWFHGHGVFWRADGMKFEGEFRGGRIWGLGLVTYPDNSHGFPRNEGFFQDCRMVRRKGCPEVVQRAQKVALLSRRQKDQLQSSRGA</sequence>
<evidence type="ECO:0000313" key="5">
    <source>
        <dbReference type="RefSeq" id="XP_034232908.1"/>
    </source>
</evidence>
<dbReference type="KEGG" id="tpal:117640498"/>
<keyword evidence="4" id="KW-1185">Reference proteome</keyword>
<evidence type="ECO:0000256" key="1">
    <source>
        <dbReference type="ARBA" id="ARBA00004316"/>
    </source>
</evidence>
<evidence type="ECO:0000256" key="2">
    <source>
        <dbReference type="ARBA" id="ARBA00022737"/>
    </source>
</evidence>
<dbReference type="GO" id="GO:0048678">
    <property type="term" value="P:response to axon injury"/>
    <property type="evidence" value="ECO:0007669"/>
    <property type="project" value="TreeGrafter"/>
</dbReference>
<dbReference type="InterPro" id="IPR003409">
    <property type="entry name" value="MORN"/>
</dbReference>
<dbReference type="Proteomes" id="UP000515158">
    <property type="component" value="Unplaced"/>
</dbReference>
<dbReference type="RefSeq" id="XP_034232908.1">
    <property type="nucleotide sequence ID" value="XM_034377017.1"/>
</dbReference>
<comment type="subcellular location">
    <subcellularLocation>
        <location evidence="1">Cell projection</location>
    </subcellularLocation>
</comment>
<dbReference type="GeneID" id="117640498"/>
<reference evidence="5" key="1">
    <citation type="submission" date="2025-08" db="UniProtKB">
        <authorList>
            <consortium name="RefSeq"/>
        </authorList>
    </citation>
    <scope>IDENTIFICATION</scope>
    <source>
        <tissue evidence="5">Total insect</tissue>
    </source>
</reference>
<evidence type="ECO:0000313" key="4">
    <source>
        <dbReference type="Proteomes" id="UP000515158"/>
    </source>
</evidence>
<dbReference type="PANTHER" id="PTHR46614">
    <property type="entry name" value="MORN REPEAT-CONTAINING PROTEIN 4"/>
    <property type="match status" value="1"/>
</dbReference>
<dbReference type="SMART" id="SM00698">
    <property type="entry name" value="MORN"/>
    <property type="match status" value="4"/>
</dbReference>
<dbReference type="GO" id="GO:0042995">
    <property type="term" value="C:cell projection"/>
    <property type="evidence" value="ECO:0007669"/>
    <property type="project" value="UniProtKB-SubCell"/>
</dbReference>
<accession>A0A6P8Y0C7</accession>
<organism evidence="5">
    <name type="scientific">Thrips palmi</name>
    <name type="common">Melon thrips</name>
    <dbReference type="NCBI Taxonomy" id="161013"/>
    <lineage>
        <taxon>Eukaryota</taxon>
        <taxon>Metazoa</taxon>
        <taxon>Ecdysozoa</taxon>
        <taxon>Arthropoda</taxon>
        <taxon>Hexapoda</taxon>
        <taxon>Insecta</taxon>
        <taxon>Pterygota</taxon>
        <taxon>Neoptera</taxon>
        <taxon>Paraneoptera</taxon>
        <taxon>Thysanoptera</taxon>
        <taxon>Terebrantia</taxon>
        <taxon>Thripoidea</taxon>
        <taxon>Thripidae</taxon>
        <taxon>Thrips</taxon>
    </lineage>
</organism>
<proteinExistence type="predicted"/>
<protein>
    <submittedName>
        <fullName evidence="5">MORN repeat-containing protein 4 homolog</fullName>
    </submittedName>
</protein>
<keyword evidence="3" id="KW-0966">Cell projection</keyword>
<dbReference type="CTD" id="107997"/>
<dbReference type="Pfam" id="PF02493">
    <property type="entry name" value="MORN"/>
    <property type="match status" value="4"/>
</dbReference>
<dbReference type="InterPro" id="IPR052315">
    <property type="entry name" value="MORN4"/>
</dbReference>